<keyword evidence="5" id="KW-1185">Reference proteome</keyword>
<evidence type="ECO:0000256" key="2">
    <source>
        <dbReference type="SAM" id="SignalP"/>
    </source>
</evidence>
<accession>A0ABX3NV15</accession>
<dbReference type="Proteomes" id="UP000192277">
    <property type="component" value="Unassembled WGS sequence"/>
</dbReference>
<evidence type="ECO:0000259" key="3">
    <source>
        <dbReference type="Pfam" id="PF14771"/>
    </source>
</evidence>
<sequence>MSNPYRLIKLFAFVTGLCMSSYNTALAQQSLYVYLQSENLQPFYVQMDDKVYSSSAIGHLIIAGLPDQTCNFEIGFPQQASQPQRFSIPLKNKDHGFQLVQRSKGWALLDLQTDETIKPTKDPGNSNLLYGERKKDDAFATLMAAVVNDSSVLYTSIVKKEADKVPDVAGANDKPADNQATVKGEEKTVQTQQMVNPYSVEAIVDSAVKKGSTPTPGTSTGTTPATDSAVTKYDPKERSLTDKPVVAGVAKIQQQTKNGETKMVFVDSSETPAKVVTVYINEEKEAENKPAVQTQPAVTPATDNSTTANVVKNEAKQEPEVKDSGRIIPQPKELVAEQIKKETWHAAAEEKKPATTDTVTIILESPQMKKAVAAEEPKPLYRPKPETQPEPVKPVAKDTAAGTAKLFDYGKMQVELVQGNAVVKEESVKPVAADSSVKTAVTPIKKDKEEPAKETPKAVMEQAVTKKDTAVAVTKPAETEKPKTVEPEKKAAASGKLVMINSDCQKLATDNDVDKMRVKMMAEGDEQKRLAVAQKYFKTMCLYAKQIKALSELFTGDESKYKFLEQAYPFAADTANFKQLYELLSDEAYVTRFKKLVRLQ</sequence>
<dbReference type="Pfam" id="PF14771">
    <property type="entry name" value="DUF4476"/>
    <property type="match status" value="1"/>
</dbReference>
<feature type="signal peptide" evidence="2">
    <location>
        <begin position="1"/>
        <end position="27"/>
    </location>
</feature>
<organism evidence="4 5">
    <name type="scientific">Niastella koreensis</name>
    <dbReference type="NCBI Taxonomy" id="354356"/>
    <lineage>
        <taxon>Bacteria</taxon>
        <taxon>Pseudomonadati</taxon>
        <taxon>Bacteroidota</taxon>
        <taxon>Chitinophagia</taxon>
        <taxon>Chitinophagales</taxon>
        <taxon>Chitinophagaceae</taxon>
        <taxon>Niastella</taxon>
    </lineage>
</organism>
<feature type="compositionally biased region" description="Low complexity" evidence="1">
    <location>
        <begin position="211"/>
        <end position="229"/>
    </location>
</feature>
<feature type="domain" description="DUF4476" evidence="3">
    <location>
        <begin position="509"/>
        <end position="596"/>
    </location>
</feature>
<reference evidence="4 5" key="1">
    <citation type="submission" date="2016-04" db="EMBL/GenBank/DDBJ databases">
        <authorList>
            <person name="Chen L."/>
            <person name="Zhuang W."/>
            <person name="Wang G."/>
        </authorList>
    </citation>
    <scope>NUCLEOTIDE SEQUENCE [LARGE SCALE GENOMIC DNA]</scope>
    <source>
        <strain evidence="5">GR20</strain>
    </source>
</reference>
<dbReference type="InterPro" id="IPR028011">
    <property type="entry name" value="DUF4476"/>
</dbReference>
<protein>
    <recommendedName>
        <fullName evidence="3">DUF4476 domain-containing protein</fullName>
    </recommendedName>
</protein>
<dbReference type="EMBL" id="LWBO01000012">
    <property type="protein sequence ID" value="OQP48113.1"/>
    <property type="molecule type" value="Genomic_DNA"/>
</dbReference>
<keyword evidence="2" id="KW-0732">Signal</keyword>
<evidence type="ECO:0000313" key="4">
    <source>
        <dbReference type="EMBL" id="OQP48113.1"/>
    </source>
</evidence>
<proteinExistence type="predicted"/>
<feature type="region of interest" description="Disordered" evidence="1">
    <location>
        <begin position="209"/>
        <end position="238"/>
    </location>
</feature>
<name>A0ABX3NV15_9BACT</name>
<evidence type="ECO:0000256" key="1">
    <source>
        <dbReference type="SAM" id="MobiDB-lite"/>
    </source>
</evidence>
<feature type="region of interest" description="Disordered" evidence="1">
    <location>
        <begin position="168"/>
        <end position="187"/>
    </location>
</feature>
<comment type="caution">
    <text evidence="4">The sequence shown here is derived from an EMBL/GenBank/DDBJ whole genome shotgun (WGS) entry which is preliminary data.</text>
</comment>
<gene>
    <name evidence="4" type="ORF">A4D02_05145</name>
</gene>
<evidence type="ECO:0000313" key="5">
    <source>
        <dbReference type="Proteomes" id="UP000192277"/>
    </source>
</evidence>
<feature type="chain" id="PRO_5046365106" description="DUF4476 domain-containing protein" evidence="2">
    <location>
        <begin position="28"/>
        <end position="600"/>
    </location>
</feature>